<evidence type="ECO:0000256" key="2">
    <source>
        <dbReference type="ARBA" id="ARBA00022692"/>
    </source>
</evidence>
<dbReference type="InParanoid" id="A0A7R8UYH5"/>
<accession>A0A7R8UYH5</accession>
<evidence type="ECO:0000256" key="4">
    <source>
        <dbReference type="ARBA" id="ARBA00023136"/>
    </source>
</evidence>
<proteinExistence type="predicted"/>
<dbReference type="PRINTS" id="PR00259">
    <property type="entry name" value="TMFOUR"/>
</dbReference>
<dbReference type="Gene3D" id="1.10.1450.10">
    <property type="entry name" value="Tetraspanin"/>
    <property type="match status" value="1"/>
</dbReference>
<feature type="transmembrane region" description="Helical" evidence="5">
    <location>
        <begin position="12"/>
        <end position="35"/>
    </location>
</feature>
<dbReference type="InterPro" id="IPR018499">
    <property type="entry name" value="Tetraspanin/Peripherin"/>
</dbReference>
<comment type="subcellular location">
    <subcellularLocation>
        <location evidence="1">Membrane</location>
        <topology evidence="1">Multi-pass membrane protein</topology>
    </subcellularLocation>
</comment>
<dbReference type="EMBL" id="LR899012">
    <property type="protein sequence ID" value="CAD7088881.1"/>
    <property type="molecule type" value="Genomic_DNA"/>
</dbReference>
<dbReference type="SUPFAM" id="SSF48652">
    <property type="entry name" value="Tetraspanin"/>
    <property type="match status" value="1"/>
</dbReference>
<dbReference type="CDD" id="cd03127">
    <property type="entry name" value="tetraspanin_LEL"/>
    <property type="match status" value="1"/>
</dbReference>
<keyword evidence="4 5" id="KW-0472">Membrane</keyword>
<dbReference type="Proteomes" id="UP000594454">
    <property type="component" value="Chromosome 4"/>
</dbReference>
<feature type="transmembrane region" description="Helical" evidence="5">
    <location>
        <begin position="244"/>
        <end position="266"/>
    </location>
</feature>
<evidence type="ECO:0008006" key="8">
    <source>
        <dbReference type="Google" id="ProtNLM"/>
    </source>
</evidence>
<dbReference type="InterPro" id="IPR008952">
    <property type="entry name" value="Tetraspanin_EC2_sf"/>
</dbReference>
<dbReference type="PANTHER" id="PTHR19282:SF428">
    <property type="entry name" value="TETRASPANIN 68C, ISOFORM A"/>
    <property type="match status" value="1"/>
</dbReference>
<sequence>MRLRKVLNHKFILNCCNFAFLVCGTIILFCGFYLFSDTNRILLSRLLGATNEQLADLPQPLFYYISLGLGAAGTIAILAAIVGFWASCLNTYCFLTLYFLTTVILLLLESAACLAITIWPQCLGLNLDETKMVKAMQGSYGVPGREQFTIAMDLAQVHFRCCGINSDINYDTSLWRLQSYGQRDWTVPLTCCKLQNKNERFAYLDPKPLNGSLCQALQKFDYELARHTESCLNKIDAWYREQHVLFLGGSLIVSIVEFCVLLAIILNCTRMPRKASCREDQIELHSTHRNQRGIPSIENVYETDLGSIPTEIKEVYIQPPDLCKNRHNTTFKPKGNQYQISKSYLV</sequence>
<feature type="transmembrane region" description="Helical" evidence="5">
    <location>
        <begin position="61"/>
        <end position="85"/>
    </location>
</feature>
<gene>
    <name evidence="6" type="ORF">HERILL_LOCUS11470</name>
</gene>
<name>A0A7R8UYH5_HERIL</name>
<organism evidence="6 7">
    <name type="scientific">Hermetia illucens</name>
    <name type="common">Black soldier fly</name>
    <dbReference type="NCBI Taxonomy" id="343691"/>
    <lineage>
        <taxon>Eukaryota</taxon>
        <taxon>Metazoa</taxon>
        <taxon>Ecdysozoa</taxon>
        <taxon>Arthropoda</taxon>
        <taxon>Hexapoda</taxon>
        <taxon>Insecta</taxon>
        <taxon>Pterygota</taxon>
        <taxon>Neoptera</taxon>
        <taxon>Endopterygota</taxon>
        <taxon>Diptera</taxon>
        <taxon>Brachycera</taxon>
        <taxon>Stratiomyomorpha</taxon>
        <taxon>Stratiomyidae</taxon>
        <taxon>Hermetiinae</taxon>
        <taxon>Hermetia</taxon>
    </lineage>
</organism>
<evidence type="ECO:0000313" key="7">
    <source>
        <dbReference type="Proteomes" id="UP000594454"/>
    </source>
</evidence>
<evidence type="ECO:0000313" key="6">
    <source>
        <dbReference type="EMBL" id="CAD7088881.1"/>
    </source>
</evidence>
<keyword evidence="3 5" id="KW-1133">Transmembrane helix</keyword>
<evidence type="ECO:0000256" key="3">
    <source>
        <dbReference type="ARBA" id="ARBA00022989"/>
    </source>
</evidence>
<dbReference type="OrthoDB" id="289162at2759"/>
<keyword evidence="7" id="KW-1185">Reference proteome</keyword>
<evidence type="ECO:0000256" key="1">
    <source>
        <dbReference type="ARBA" id="ARBA00004141"/>
    </source>
</evidence>
<dbReference type="Pfam" id="PF00335">
    <property type="entry name" value="Tetraspanin"/>
    <property type="match status" value="1"/>
</dbReference>
<evidence type="ECO:0000256" key="5">
    <source>
        <dbReference type="SAM" id="Phobius"/>
    </source>
</evidence>
<protein>
    <recommendedName>
        <fullName evidence="8">Tetraspanin</fullName>
    </recommendedName>
</protein>
<reference evidence="6 7" key="1">
    <citation type="submission" date="2020-11" db="EMBL/GenBank/DDBJ databases">
        <authorList>
            <person name="Wallbank WR R."/>
            <person name="Pardo Diaz C."/>
            <person name="Kozak K."/>
            <person name="Martin S."/>
            <person name="Jiggins C."/>
            <person name="Moest M."/>
            <person name="Warren A I."/>
            <person name="Generalovic N T."/>
            <person name="Byers J.R.P. K."/>
            <person name="Montejo-Kovacevich G."/>
            <person name="Yen C E."/>
        </authorList>
    </citation>
    <scope>NUCLEOTIDE SEQUENCE [LARGE SCALE GENOMIC DNA]</scope>
</reference>
<dbReference type="PANTHER" id="PTHR19282">
    <property type="entry name" value="TETRASPANIN"/>
    <property type="match status" value="1"/>
</dbReference>
<keyword evidence="2 5" id="KW-0812">Transmembrane</keyword>
<dbReference type="GO" id="GO:0005886">
    <property type="term" value="C:plasma membrane"/>
    <property type="evidence" value="ECO:0007669"/>
    <property type="project" value="TreeGrafter"/>
</dbReference>
<dbReference type="AlphaFoldDB" id="A0A7R8UYH5"/>
<feature type="transmembrane region" description="Helical" evidence="5">
    <location>
        <begin position="97"/>
        <end position="119"/>
    </location>
</feature>